<dbReference type="InterPro" id="IPR026319">
    <property type="entry name" value="ZC2HC1A/B-like"/>
</dbReference>
<evidence type="ECO:0000256" key="3">
    <source>
        <dbReference type="ARBA" id="ARBA00022771"/>
    </source>
</evidence>
<dbReference type="Proteomes" id="UP001497525">
    <property type="component" value="Unassembled WGS sequence"/>
</dbReference>
<dbReference type="GO" id="GO:0008270">
    <property type="term" value="F:zinc ion binding"/>
    <property type="evidence" value="ECO:0007669"/>
    <property type="project" value="UniProtKB-KW"/>
</dbReference>
<feature type="compositionally biased region" description="Low complexity" evidence="6">
    <location>
        <begin position="292"/>
        <end position="301"/>
    </location>
</feature>
<gene>
    <name evidence="8" type="ORF">CDAUBV1_LOCUS16453</name>
</gene>
<sequence length="860" mass="96767">MISVDSQPYLEEEAISSTLELTACKFCNRTFFPQSLLKHQACCRSLNFAPSLSRGNQGSQETKLLKLPNSSTLISSMSSMLELGRQRRQRWKYRHEEFVSFLRKMRAKPLEGGKENSPTASFGVISPDRNPDLKKCSHCGRYFNVQVYDKHVTFCEELSKRQKAEHKEITDDMDRFRKRMKYKPVLRHKEPEFAVSAANIQYCSANGCSEVSRHSSSVDSDGLSSTMSLTDVGKELSCYLDSVDGSQWDIVVQSSNCNQTCCKRTKTRTDRTKAAIQETLPEQFARDRIEKSSASSDSTPSPQLREERSSQSFEQLSRGSADQADCSSPSMASSLSTLSLCPPSPGDNRKPEYLVPVLTKPLPGEPFHQPWSPTISSFAKRPLQTLEDATQADSTIDLIQQSLVRGQGDKNESGIRLISETAINARMNHAVKEIDVEPQCLASSTQFNPSPFQIGDEPLPPPREKYKDSYALVTDSFVNESVPGALTYIQDERLKPESRRRHKHRHRSSNHPLHLHHRSYRLQKNLVEDDPRVFFVCRNFSKTQQIGEAQIVHNASLKSFSDSPQQKTAATLDTHEKSCSPEATRTFPLKIREAERPEDLFIRTVKTDIKAPLPSKESTESETTFQWVGRCGDFSSKPKERFPRPDEQSKVYVLLPSQTPSKSPPFLGDTLEKRVILHMKAESPQSSVDEMDSVKMRELKSKLGTYIPGNPTSLCLTKTQLQSDWNKQLLQAGMQIGKQINRLPGNEEISAVTNGDIDERVLDFCTQKPQGSQQISYSSRVRYCHECGNPYPTKAARFCSSCGTARLGHPKDRRYINAPASIPSALKREAPNSGFFTGFWQRLGHSGTNNSCLLYLDSKC</sequence>
<accession>A0AAV2TWF6</accession>
<protein>
    <recommendedName>
        <fullName evidence="7">C2HC/C3H-type domain-containing protein</fullName>
    </recommendedName>
</protein>
<evidence type="ECO:0000259" key="7">
    <source>
        <dbReference type="PROSITE" id="PS52027"/>
    </source>
</evidence>
<dbReference type="EMBL" id="CAXLJL010000822">
    <property type="protein sequence ID" value="CAL5141192.1"/>
    <property type="molecule type" value="Genomic_DNA"/>
</dbReference>
<evidence type="ECO:0000256" key="1">
    <source>
        <dbReference type="ARBA" id="ARBA00022723"/>
    </source>
</evidence>
<evidence type="ECO:0000256" key="5">
    <source>
        <dbReference type="PROSITE-ProRule" id="PRU01371"/>
    </source>
</evidence>
<feature type="region of interest" description="Disordered" evidence="6">
    <location>
        <begin position="271"/>
        <end position="353"/>
    </location>
</feature>
<dbReference type="PANTHER" id="PTHR13555">
    <property type="entry name" value="C2H2 ZINC FINGER CGI-62-RELATED"/>
    <property type="match status" value="1"/>
</dbReference>
<feature type="compositionally biased region" description="Polar residues" evidence="6">
    <location>
        <begin position="310"/>
        <end position="320"/>
    </location>
</feature>
<dbReference type="AlphaFoldDB" id="A0AAV2TWF6"/>
<keyword evidence="1" id="KW-0479">Metal-binding</keyword>
<dbReference type="PROSITE" id="PS52027">
    <property type="entry name" value="ZF_C2HC_C3H"/>
    <property type="match status" value="1"/>
</dbReference>
<keyword evidence="3 5" id="KW-0863">Zinc-finger</keyword>
<evidence type="ECO:0000256" key="2">
    <source>
        <dbReference type="ARBA" id="ARBA00022737"/>
    </source>
</evidence>
<evidence type="ECO:0000313" key="9">
    <source>
        <dbReference type="Proteomes" id="UP001497525"/>
    </source>
</evidence>
<feature type="compositionally biased region" description="Low complexity" evidence="6">
    <location>
        <begin position="327"/>
        <end position="341"/>
    </location>
</feature>
<keyword evidence="4" id="KW-0862">Zinc</keyword>
<reference evidence="8" key="1">
    <citation type="submission" date="2024-06" db="EMBL/GenBank/DDBJ databases">
        <authorList>
            <person name="Liu X."/>
            <person name="Lenzi L."/>
            <person name="Haldenby T S."/>
            <person name="Uol C."/>
        </authorList>
    </citation>
    <scope>NUCLEOTIDE SEQUENCE</scope>
</reference>
<evidence type="ECO:0000313" key="8">
    <source>
        <dbReference type="EMBL" id="CAL5141192.1"/>
    </source>
</evidence>
<evidence type="ECO:0000256" key="4">
    <source>
        <dbReference type="ARBA" id="ARBA00022833"/>
    </source>
</evidence>
<name>A0AAV2TWF6_CALDB</name>
<organism evidence="8 9">
    <name type="scientific">Calicophoron daubneyi</name>
    <name type="common">Rumen fluke</name>
    <name type="synonym">Paramphistomum daubneyi</name>
    <dbReference type="NCBI Taxonomy" id="300641"/>
    <lineage>
        <taxon>Eukaryota</taxon>
        <taxon>Metazoa</taxon>
        <taxon>Spiralia</taxon>
        <taxon>Lophotrochozoa</taxon>
        <taxon>Platyhelminthes</taxon>
        <taxon>Trematoda</taxon>
        <taxon>Digenea</taxon>
        <taxon>Plagiorchiida</taxon>
        <taxon>Pronocephalata</taxon>
        <taxon>Paramphistomoidea</taxon>
        <taxon>Paramphistomidae</taxon>
        <taxon>Calicophoron</taxon>
    </lineage>
</organism>
<proteinExistence type="predicted"/>
<keyword evidence="2" id="KW-0677">Repeat</keyword>
<comment type="caution">
    <text evidence="8">The sequence shown here is derived from an EMBL/GenBank/DDBJ whole genome shotgun (WGS) entry which is preliminary data.</text>
</comment>
<dbReference type="Pfam" id="PF13913">
    <property type="entry name" value="zf-C2HC_2"/>
    <property type="match status" value="2"/>
</dbReference>
<dbReference type="InterPro" id="IPR049899">
    <property type="entry name" value="Znf_C2HC_C3H"/>
</dbReference>
<evidence type="ECO:0000256" key="6">
    <source>
        <dbReference type="SAM" id="MobiDB-lite"/>
    </source>
</evidence>
<feature type="domain" description="C2HC/C3H-type" evidence="7">
    <location>
        <begin position="132"/>
        <end position="161"/>
    </location>
</feature>